<dbReference type="Pfam" id="PF01370">
    <property type="entry name" value="Epimerase"/>
    <property type="match status" value="1"/>
</dbReference>
<reference evidence="7 8" key="1">
    <citation type="submission" date="2018-08" db="EMBL/GenBank/DDBJ databases">
        <title>A genome reference for cultivated species of the human gut microbiota.</title>
        <authorList>
            <person name="Zou Y."/>
            <person name="Xue W."/>
            <person name="Luo G."/>
        </authorList>
    </citation>
    <scope>NUCLEOTIDE SEQUENCE [LARGE SCALE GENOMIC DNA]</scope>
    <source>
        <strain evidence="5 9">AF17-20</strain>
        <strain evidence="6 8">AM29-12AC</strain>
        <strain evidence="4 7">TM10-17</strain>
    </source>
</reference>
<evidence type="ECO:0000259" key="2">
    <source>
        <dbReference type="Pfam" id="PF01370"/>
    </source>
</evidence>
<feature type="domain" description="NAD-dependent epimerase/dehydratase" evidence="2">
    <location>
        <begin position="3"/>
        <end position="216"/>
    </location>
</feature>
<dbReference type="RefSeq" id="WP_057255947.1">
    <property type="nucleotide sequence ID" value="NZ_BAABXG010000001.1"/>
</dbReference>
<evidence type="ECO:0000313" key="10">
    <source>
        <dbReference type="Proteomes" id="UP001196342"/>
    </source>
</evidence>
<evidence type="ECO:0000313" key="5">
    <source>
        <dbReference type="EMBL" id="RGU39752.1"/>
    </source>
</evidence>
<dbReference type="Proteomes" id="UP000283601">
    <property type="component" value="Unassembled WGS sequence"/>
</dbReference>
<dbReference type="PANTHER" id="PTHR43000">
    <property type="entry name" value="DTDP-D-GLUCOSE 4,6-DEHYDRATASE-RELATED"/>
    <property type="match status" value="1"/>
</dbReference>
<proteinExistence type="inferred from homology"/>
<dbReference type="AlphaFoldDB" id="A0A173Y0M5"/>
<keyword evidence="10" id="KW-1185">Reference proteome</keyword>
<name>A0A173Y0M5_BACUN</name>
<evidence type="ECO:0000313" key="8">
    <source>
        <dbReference type="Proteomes" id="UP000283601"/>
    </source>
</evidence>
<evidence type="ECO:0000313" key="6">
    <source>
        <dbReference type="EMBL" id="RHE25984.1"/>
    </source>
</evidence>
<dbReference type="InterPro" id="IPR001509">
    <property type="entry name" value="Epimerase_deHydtase"/>
</dbReference>
<reference evidence="3 10" key="2">
    <citation type="submission" date="2020-12" db="EMBL/GenBank/DDBJ databases">
        <title>Microorganisms.</title>
        <authorList>
            <person name="Matos J."/>
            <person name="Faleiro L."/>
            <person name="Duarte I."/>
        </authorList>
    </citation>
    <scope>NUCLEOTIDE SEQUENCE [LARGE SCALE GENOMIC DNA]</scope>
    <source>
        <strain evidence="3 10">PtFD3Pch2</strain>
    </source>
</reference>
<evidence type="ECO:0000313" key="4">
    <source>
        <dbReference type="EMBL" id="RGI80024.1"/>
    </source>
</evidence>
<protein>
    <submittedName>
        <fullName evidence="4">NAD(P)-dependent oxidoreductase</fullName>
    </submittedName>
</protein>
<comment type="similarity">
    <text evidence="1">Belongs to the NAD(P)-dependent epimerase/dehydratase family.</text>
</comment>
<evidence type="ECO:0000313" key="9">
    <source>
        <dbReference type="Proteomes" id="UP000284022"/>
    </source>
</evidence>
<organism evidence="4 7">
    <name type="scientific">Bacteroides uniformis</name>
    <dbReference type="NCBI Taxonomy" id="820"/>
    <lineage>
        <taxon>Bacteria</taxon>
        <taxon>Pseudomonadati</taxon>
        <taxon>Bacteroidota</taxon>
        <taxon>Bacteroidia</taxon>
        <taxon>Bacteroidales</taxon>
        <taxon>Bacteroidaceae</taxon>
        <taxon>Bacteroides</taxon>
    </lineage>
</organism>
<dbReference type="Gene3D" id="3.40.50.720">
    <property type="entry name" value="NAD(P)-binding Rossmann-like Domain"/>
    <property type="match status" value="1"/>
</dbReference>
<evidence type="ECO:0000313" key="3">
    <source>
        <dbReference type="EMBL" id="MBT8727569.1"/>
    </source>
</evidence>
<dbReference type="SUPFAM" id="SSF51735">
    <property type="entry name" value="NAD(P)-binding Rossmann-fold domains"/>
    <property type="match status" value="1"/>
</dbReference>
<dbReference type="EMBL" id="QRXV01000007">
    <property type="protein sequence ID" value="RGU39752.1"/>
    <property type="molecule type" value="Genomic_DNA"/>
</dbReference>
<dbReference type="Proteomes" id="UP000263754">
    <property type="component" value="Unassembled WGS sequence"/>
</dbReference>
<dbReference type="Proteomes" id="UP001196342">
    <property type="component" value="Unassembled WGS sequence"/>
</dbReference>
<evidence type="ECO:0000256" key="1">
    <source>
        <dbReference type="ARBA" id="ARBA00007637"/>
    </source>
</evidence>
<evidence type="ECO:0000313" key="7">
    <source>
        <dbReference type="Proteomes" id="UP000263754"/>
    </source>
</evidence>
<comment type="caution">
    <text evidence="4">The sequence shown here is derived from an EMBL/GenBank/DDBJ whole genome shotgun (WGS) entry which is preliminary data.</text>
</comment>
<dbReference type="EMBL" id="JAFBJK010000004">
    <property type="protein sequence ID" value="MBT8727569.1"/>
    <property type="molecule type" value="Genomic_DNA"/>
</dbReference>
<dbReference type="InterPro" id="IPR036291">
    <property type="entry name" value="NAD(P)-bd_dom_sf"/>
</dbReference>
<sequence length="302" mass="34042">MKILITGATGFIGQNLLPQLCSVCPDVEVLTLNRSVEKAELLFPQDRFTNFVHTSADNWDMVRAFNPNIVIHLAALSTADNDIRIIDSLIASNITYGVQLLSVLSNCPSLKLFVNTGSFAEYRLGVQQFDSAYLYSATKTAFRTFLNYYAGLYAFKYITAVPYTVYGGNPTVKRLMDYIIESLDAPAAIEMTGGEQILDFIHVDDISRFLIYVIQNHCSFCMLEKNGEDFHLGTGRGTTVREVAKIIESVSKRRCNINWGARAYRDRDTMYAVAPIAKNIELIQWKAQIELKVGIERYLNKQ</sequence>
<dbReference type="EMBL" id="QSOF01000001">
    <property type="protein sequence ID" value="RGI80024.1"/>
    <property type="molecule type" value="Genomic_DNA"/>
</dbReference>
<gene>
    <name evidence="6" type="ORF">DW758_02695</name>
    <name evidence="5" type="ORF">DWW83_08555</name>
    <name evidence="4" type="ORF">DXD90_00380</name>
    <name evidence="3" type="ORF">JQN06_15660</name>
</gene>
<dbReference type="EMBL" id="QSJZ01000001">
    <property type="protein sequence ID" value="RHE25984.1"/>
    <property type="molecule type" value="Genomic_DNA"/>
</dbReference>
<dbReference type="Proteomes" id="UP000284022">
    <property type="component" value="Unassembled WGS sequence"/>
</dbReference>
<accession>A0A173Y0M5</accession>